<dbReference type="Pfam" id="PF02852">
    <property type="entry name" value="Pyr_redox_dim"/>
    <property type="match status" value="1"/>
</dbReference>
<name>A0A0R1LZ12_9LACO</name>
<evidence type="ECO:0000259" key="6">
    <source>
        <dbReference type="Pfam" id="PF02852"/>
    </source>
</evidence>
<protein>
    <submittedName>
        <fullName evidence="8">Glutathione reductase</fullName>
    </submittedName>
</protein>
<dbReference type="InterPro" id="IPR001100">
    <property type="entry name" value="Pyr_nuc-diS_OxRdtase"/>
</dbReference>
<evidence type="ECO:0000256" key="2">
    <source>
        <dbReference type="ARBA" id="ARBA00022630"/>
    </source>
</evidence>
<keyword evidence="4" id="KW-0520">NAD</keyword>
<dbReference type="OrthoDB" id="9800167at2"/>
<feature type="binding site" evidence="4">
    <location>
        <position position="259"/>
    </location>
    <ligand>
        <name>NAD(+)</name>
        <dbReference type="ChEBI" id="CHEBI:57540"/>
    </ligand>
</feature>
<evidence type="ECO:0000256" key="1">
    <source>
        <dbReference type="ARBA" id="ARBA00007532"/>
    </source>
</evidence>
<sequence>MAFDYDTIVIGGGPGGLATAYALNNKQHVLVVEGNLWGGTCPNFGCDPKKMLYGVVEAKRQGLRYRDSGLKTTAQIDWPKLMAFKKTYTDKVPTGTAAGLESAGIDHLSETAHFMDAHTLLVGTKTVTGNKIVIATGATPTIPDITGSELYQTSTDFLSLPKLPNKIGFVGGGYVAIELANIAVEAGAEVYVFQHNDRLLRGFPENETQRLRHILAEKGIHFHMNTTVTALQQTETGQVRVATDGDASFTLDAIFAAAGRRPNIDQLDLSKAGVKAEKGGILVDEHLKTTADNIYAIGDVIAKQAPKLTPVSGIEGRYVASTLLAETVEPIHYAPIPHTVFAGPELAQVGVTLTQAEQSPERYTVRHQAVGNWYTYHRLQDQDAQVTTIQDKQSGLLVGAVVLAINAEELINDLTQLITAKTPADEIKNWVPIYPSVASDLGYFYY</sequence>
<dbReference type="InterPro" id="IPR036188">
    <property type="entry name" value="FAD/NAD-bd_sf"/>
</dbReference>
<dbReference type="EMBL" id="AZEE01000029">
    <property type="protein sequence ID" value="KRK97586.1"/>
    <property type="molecule type" value="Genomic_DNA"/>
</dbReference>
<dbReference type="PRINTS" id="PR00368">
    <property type="entry name" value="FADPNR"/>
</dbReference>
<proteinExistence type="inferred from homology"/>
<gene>
    <name evidence="8" type="ORF">FD04_GL001619</name>
</gene>
<accession>A0A0R1LZ12</accession>
<dbReference type="PANTHER" id="PTHR43014">
    <property type="entry name" value="MERCURIC REDUCTASE"/>
    <property type="match status" value="1"/>
</dbReference>
<dbReference type="Proteomes" id="UP000051160">
    <property type="component" value="Unassembled WGS sequence"/>
</dbReference>
<comment type="caution">
    <text evidence="8">The sequence shown here is derived from an EMBL/GenBank/DDBJ whole genome shotgun (WGS) entry which is preliminary data.</text>
</comment>
<keyword evidence="3 4" id="KW-0274">FAD</keyword>
<keyword evidence="9" id="KW-1185">Reference proteome</keyword>
<dbReference type="PRINTS" id="PR00411">
    <property type="entry name" value="PNDRDTASEI"/>
</dbReference>
<dbReference type="RefSeq" id="WP_056948537.1">
    <property type="nucleotide sequence ID" value="NZ_AZEE01000029.1"/>
</dbReference>
<keyword evidence="4" id="KW-0547">Nucleotide-binding</keyword>
<reference evidence="8 9" key="1">
    <citation type="journal article" date="2015" name="Genome Announc.">
        <title>Expanding the biotechnology potential of lactobacilli through comparative genomics of 213 strains and associated genera.</title>
        <authorList>
            <person name="Sun Z."/>
            <person name="Harris H.M."/>
            <person name="McCann A."/>
            <person name="Guo C."/>
            <person name="Argimon S."/>
            <person name="Zhang W."/>
            <person name="Yang X."/>
            <person name="Jeffery I.B."/>
            <person name="Cooney J.C."/>
            <person name="Kagawa T.F."/>
            <person name="Liu W."/>
            <person name="Song Y."/>
            <person name="Salvetti E."/>
            <person name="Wrobel A."/>
            <person name="Rasinkangas P."/>
            <person name="Parkhill J."/>
            <person name="Rea M.C."/>
            <person name="O'Sullivan O."/>
            <person name="Ritari J."/>
            <person name="Douillard F.P."/>
            <person name="Paul Ross R."/>
            <person name="Yang R."/>
            <person name="Briner A.E."/>
            <person name="Felis G.E."/>
            <person name="de Vos W.M."/>
            <person name="Barrangou R."/>
            <person name="Klaenhammer T.R."/>
            <person name="Caufield P.W."/>
            <person name="Cui Y."/>
            <person name="Zhang H."/>
            <person name="O'Toole P.W."/>
        </authorList>
    </citation>
    <scope>NUCLEOTIDE SEQUENCE [LARGE SCALE GENOMIC DNA]</scope>
    <source>
        <strain evidence="8 9">DSM 19909</strain>
    </source>
</reference>
<feature type="disulfide bond" description="Redox-active" evidence="5">
    <location>
        <begin position="41"/>
        <end position="46"/>
    </location>
</feature>
<dbReference type="SUPFAM" id="SSF55424">
    <property type="entry name" value="FAD/NAD-linked reductases, dimerisation (C-terminal) domain"/>
    <property type="match status" value="1"/>
</dbReference>
<comment type="similarity">
    <text evidence="1">Belongs to the class-I pyridine nucleotide-disulfide oxidoreductase family.</text>
</comment>
<evidence type="ECO:0000259" key="7">
    <source>
        <dbReference type="Pfam" id="PF07992"/>
    </source>
</evidence>
<comment type="cofactor">
    <cofactor evidence="4">
        <name>FAD</name>
        <dbReference type="ChEBI" id="CHEBI:57692"/>
    </cofactor>
    <text evidence="4">Binds 1 FAD per subunit.</text>
</comment>
<evidence type="ECO:0000256" key="3">
    <source>
        <dbReference type="ARBA" id="ARBA00022827"/>
    </source>
</evidence>
<dbReference type="AlphaFoldDB" id="A0A0R1LZ12"/>
<dbReference type="InterPro" id="IPR004099">
    <property type="entry name" value="Pyr_nucl-diS_OxRdtase_dimer"/>
</dbReference>
<dbReference type="Gene3D" id="3.50.50.60">
    <property type="entry name" value="FAD/NAD(P)-binding domain"/>
    <property type="match status" value="2"/>
</dbReference>
<dbReference type="GO" id="GO:0000166">
    <property type="term" value="F:nucleotide binding"/>
    <property type="evidence" value="ECO:0007669"/>
    <property type="project" value="UniProtKB-KW"/>
</dbReference>
<dbReference type="STRING" id="1423776.FD04_GL001619"/>
<dbReference type="SUPFAM" id="SSF51905">
    <property type="entry name" value="FAD/NAD(P)-binding domain"/>
    <property type="match status" value="1"/>
</dbReference>
<dbReference type="GO" id="GO:0016491">
    <property type="term" value="F:oxidoreductase activity"/>
    <property type="evidence" value="ECO:0007669"/>
    <property type="project" value="InterPro"/>
</dbReference>
<dbReference type="PIRSF" id="PIRSF000350">
    <property type="entry name" value="Mercury_reductase_MerA"/>
    <property type="match status" value="1"/>
</dbReference>
<dbReference type="PANTHER" id="PTHR43014:SF5">
    <property type="entry name" value="GLUTATHIONE REDUCTASE (NADPH)"/>
    <property type="match status" value="1"/>
</dbReference>
<organism evidence="8 9">
    <name type="scientific">Secundilactobacillus odoratitofui DSM 19909 = JCM 15043</name>
    <dbReference type="NCBI Taxonomy" id="1423776"/>
    <lineage>
        <taxon>Bacteria</taxon>
        <taxon>Bacillati</taxon>
        <taxon>Bacillota</taxon>
        <taxon>Bacilli</taxon>
        <taxon>Lactobacillales</taxon>
        <taxon>Lactobacillaceae</taxon>
        <taxon>Secundilactobacillus</taxon>
    </lineage>
</organism>
<feature type="binding site" evidence="4">
    <location>
        <position position="299"/>
    </location>
    <ligand>
        <name>FAD</name>
        <dbReference type="ChEBI" id="CHEBI:57692"/>
    </ligand>
</feature>
<feature type="binding site" evidence="4">
    <location>
        <position position="50"/>
    </location>
    <ligand>
        <name>FAD</name>
        <dbReference type="ChEBI" id="CHEBI:57692"/>
    </ligand>
</feature>
<feature type="binding site" evidence="4">
    <location>
        <begin position="171"/>
        <end position="178"/>
    </location>
    <ligand>
        <name>NAD(+)</name>
        <dbReference type="ChEBI" id="CHEBI:57540"/>
    </ligand>
</feature>
<keyword evidence="2" id="KW-0285">Flavoprotein</keyword>
<evidence type="ECO:0000256" key="5">
    <source>
        <dbReference type="PIRSR" id="PIRSR000350-4"/>
    </source>
</evidence>
<dbReference type="InterPro" id="IPR016156">
    <property type="entry name" value="FAD/NAD-linked_Rdtase_dimer_sf"/>
</dbReference>
<dbReference type="Gene3D" id="3.30.390.30">
    <property type="match status" value="1"/>
</dbReference>
<evidence type="ECO:0000313" key="8">
    <source>
        <dbReference type="EMBL" id="KRK97586.1"/>
    </source>
</evidence>
<dbReference type="Pfam" id="PF07992">
    <property type="entry name" value="Pyr_redox_2"/>
    <property type="match status" value="1"/>
</dbReference>
<dbReference type="InterPro" id="IPR023753">
    <property type="entry name" value="FAD/NAD-binding_dom"/>
</dbReference>
<evidence type="ECO:0000313" key="9">
    <source>
        <dbReference type="Proteomes" id="UP000051160"/>
    </source>
</evidence>
<dbReference type="PATRIC" id="fig|1423776.4.peg.1639"/>
<feature type="domain" description="Pyridine nucleotide-disulphide oxidoreductase dimerisation" evidence="6">
    <location>
        <begin position="336"/>
        <end position="439"/>
    </location>
</feature>
<feature type="domain" description="FAD/NAD(P)-binding" evidence="7">
    <location>
        <begin position="5"/>
        <end position="313"/>
    </location>
</feature>
<evidence type="ECO:0000256" key="4">
    <source>
        <dbReference type="PIRSR" id="PIRSR000350-3"/>
    </source>
</evidence>